<dbReference type="InterPro" id="IPR006963">
    <property type="entry name" value="Mopterin_OxRdtase_4Fe-4S_dom"/>
</dbReference>
<dbReference type="SUPFAM" id="SSF53706">
    <property type="entry name" value="Formate dehydrogenase/DMSO reductase, domains 1-3"/>
    <property type="match status" value="1"/>
</dbReference>
<reference evidence="10 11" key="1">
    <citation type="submission" date="2014-12" db="EMBL/GenBank/DDBJ databases">
        <title>Draft genome sequences of 29 type strains of Enterococci.</title>
        <authorList>
            <person name="Zhong Z."/>
            <person name="Sun Z."/>
            <person name="Liu W."/>
            <person name="Zhang W."/>
            <person name="Zhang H."/>
        </authorList>
    </citation>
    <scope>NUCLEOTIDE SEQUENCE [LARGE SCALE GENOMIC DNA]</scope>
    <source>
        <strain evidence="10 11">DSM 17029</strain>
    </source>
</reference>
<dbReference type="EMBL" id="JXKH01000007">
    <property type="protein sequence ID" value="OJG17662.1"/>
    <property type="molecule type" value="Genomic_DNA"/>
</dbReference>
<gene>
    <name evidence="10" type="ORF">RU97_GL002452</name>
</gene>
<comment type="caution">
    <text evidence="10">The sequence shown here is derived from an EMBL/GenBank/DDBJ whole genome shotgun (WGS) entry which is preliminary data.</text>
</comment>
<evidence type="ECO:0000259" key="7">
    <source>
        <dbReference type="Pfam" id="PF00384"/>
    </source>
</evidence>
<keyword evidence="11" id="KW-1185">Reference proteome</keyword>
<dbReference type="GO" id="GO:0016491">
    <property type="term" value="F:oxidoreductase activity"/>
    <property type="evidence" value="ECO:0007669"/>
    <property type="project" value="UniProtKB-KW"/>
</dbReference>
<evidence type="ECO:0000256" key="1">
    <source>
        <dbReference type="ARBA" id="ARBA00001942"/>
    </source>
</evidence>
<feature type="domain" description="Molybdopterin oxidoreductase" evidence="7">
    <location>
        <begin position="45"/>
        <end position="464"/>
    </location>
</feature>
<dbReference type="InterPro" id="IPR006657">
    <property type="entry name" value="MoPterin_dinucl-bd_dom"/>
</dbReference>
<comment type="cofactor">
    <cofactor evidence="1">
        <name>Mo-bis(molybdopterin guanine dinucleotide)</name>
        <dbReference type="ChEBI" id="CHEBI:60539"/>
    </cofactor>
</comment>
<dbReference type="PANTHER" id="PTHR43105">
    <property type="entry name" value="RESPIRATORY NITRATE REDUCTASE"/>
    <property type="match status" value="1"/>
</dbReference>
<dbReference type="InterPro" id="IPR009010">
    <property type="entry name" value="Asp_de-COase-like_dom_sf"/>
</dbReference>
<evidence type="ECO:0000259" key="8">
    <source>
        <dbReference type="Pfam" id="PF01568"/>
    </source>
</evidence>
<name>A0A1L8RD98_9ENTE</name>
<evidence type="ECO:0000313" key="10">
    <source>
        <dbReference type="EMBL" id="OJG17662.1"/>
    </source>
</evidence>
<evidence type="ECO:0000259" key="9">
    <source>
        <dbReference type="Pfam" id="PF04879"/>
    </source>
</evidence>
<organism evidence="10 11">
    <name type="scientific">Enterococcus canis</name>
    <dbReference type="NCBI Taxonomy" id="214095"/>
    <lineage>
        <taxon>Bacteria</taxon>
        <taxon>Bacillati</taxon>
        <taxon>Bacillota</taxon>
        <taxon>Bacilli</taxon>
        <taxon>Lactobacillales</taxon>
        <taxon>Enterococcaceae</taxon>
        <taxon>Enterococcus</taxon>
    </lineage>
</organism>
<keyword evidence="6" id="KW-0411">Iron-sulfur</keyword>
<sequence length="682" mass="76554">MDFYTEHEQIVKIVPTPDYPVNKGFSCIKGLRLDRQQQLFKPDPRPRMKQADGSFSHVEWQEGLQQTANRLQEIIAKYGPDSVAGISTGQLTMEEMALFGHVMRTYLKGNVDGNTRLCMATSVVAHKQSFGYDAPPYTLNDAELSDTIILIGANPVVAHPVFWGRIRMNKLPNKKVIVIDPRRSETAKQADIHYKLKAKADLKVMYILAKYLLDQGWIDESYIAEHTQKFAEYQEFLQDYPLSRVAETGLTEAEIKELAELIHAGKNVSFWWTMGVNQGYEAVRTAQAIINLALMTGNMGRPGTGANSLTGQCNAMGSRLFSNTTGLYGGGEYDNEARREVVGQALGIDSSWLPTKPTLPYNVIIEKINAGEIKALWVAATNPIHSWINSDTFRAATEKLELFIVQDIYDDTKTAENCDIYLPVVPGIKKEGTLINTERRLSLMRAALTPMENELTDYQVFYKMGEALGMGELLKGWETPSSAFALMAKCSANMPCDFTGITYEELADSKGVQWPYTPQHKAEGVADERRLYENNRFYTPSGKANFMFEAPLPNPLALGEEFPLLLNTGRGTVGQWHTQTRTREIPEVQDAVERRAYVLLHPTTANQLAIEQKEIIEVVSSNGVAEHFEALISEFVNEDEVYAPMHYIEVNRLTPSVYDSFSKEPSFKSTPVRINKLVKESV</sequence>
<dbReference type="GO" id="GO:0046872">
    <property type="term" value="F:metal ion binding"/>
    <property type="evidence" value="ECO:0007669"/>
    <property type="project" value="UniProtKB-KW"/>
</dbReference>
<keyword evidence="4" id="KW-0560">Oxidoreductase</keyword>
<protein>
    <submittedName>
        <fullName evidence="10">Nitrate reductase subunit alpha</fullName>
    </submittedName>
</protein>
<evidence type="ECO:0000256" key="5">
    <source>
        <dbReference type="ARBA" id="ARBA00023004"/>
    </source>
</evidence>
<evidence type="ECO:0000256" key="2">
    <source>
        <dbReference type="ARBA" id="ARBA00022485"/>
    </source>
</evidence>
<keyword evidence="5" id="KW-0408">Iron</keyword>
<dbReference type="AlphaFoldDB" id="A0A1L8RD98"/>
<dbReference type="Pfam" id="PF01568">
    <property type="entry name" value="Molydop_binding"/>
    <property type="match status" value="1"/>
</dbReference>
<dbReference type="Pfam" id="PF00384">
    <property type="entry name" value="Molybdopterin"/>
    <property type="match status" value="1"/>
</dbReference>
<evidence type="ECO:0000313" key="11">
    <source>
        <dbReference type="Proteomes" id="UP000181884"/>
    </source>
</evidence>
<dbReference type="Proteomes" id="UP000181884">
    <property type="component" value="Unassembled WGS sequence"/>
</dbReference>
<evidence type="ECO:0000256" key="3">
    <source>
        <dbReference type="ARBA" id="ARBA00022723"/>
    </source>
</evidence>
<evidence type="ECO:0000256" key="6">
    <source>
        <dbReference type="ARBA" id="ARBA00023014"/>
    </source>
</evidence>
<dbReference type="Gene3D" id="2.40.40.20">
    <property type="match status" value="1"/>
</dbReference>
<evidence type="ECO:0000256" key="4">
    <source>
        <dbReference type="ARBA" id="ARBA00023002"/>
    </source>
</evidence>
<keyword evidence="3" id="KW-0479">Metal-binding</keyword>
<dbReference type="PANTHER" id="PTHR43105:SF9">
    <property type="entry name" value="NADPH-FE(3+) OXIDOREDUCTASE SUBUNIT ALPHA"/>
    <property type="match status" value="1"/>
</dbReference>
<dbReference type="SUPFAM" id="SSF50692">
    <property type="entry name" value="ADC-like"/>
    <property type="match status" value="1"/>
</dbReference>
<dbReference type="GO" id="GO:0016020">
    <property type="term" value="C:membrane"/>
    <property type="evidence" value="ECO:0007669"/>
    <property type="project" value="TreeGrafter"/>
</dbReference>
<dbReference type="Pfam" id="PF04879">
    <property type="entry name" value="Molybdop_Fe4S4"/>
    <property type="match status" value="1"/>
</dbReference>
<proteinExistence type="predicted"/>
<dbReference type="InterPro" id="IPR050123">
    <property type="entry name" value="Prok_molybdopt-oxidoreductase"/>
</dbReference>
<dbReference type="CDD" id="cd00508">
    <property type="entry name" value="MopB_CT_Fdh-Nap-like"/>
    <property type="match status" value="1"/>
</dbReference>
<keyword evidence="2" id="KW-0004">4Fe-4S</keyword>
<feature type="domain" description="4Fe-4S Mo/W bis-MGD-type" evidence="9">
    <location>
        <begin position="1"/>
        <end position="35"/>
    </location>
</feature>
<dbReference type="Gene3D" id="3.40.228.10">
    <property type="entry name" value="Dimethylsulfoxide Reductase, domain 2"/>
    <property type="match status" value="1"/>
</dbReference>
<dbReference type="GO" id="GO:0051539">
    <property type="term" value="F:4 iron, 4 sulfur cluster binding"/>
    <property type="evidence" value="ECO:0007669"/>
    <property type="project" value="UniProtKB-KW"/>
</dbReference>
<accession>A0A1L8RD98</accession>
<feature type="domain" description="Molybdopterin dinucleotide-binding" evidence="8">
    <location>
        <begin position="564"/>
        <end position="671"/>
    </location>
</feature>
<dbReference type="InterPro" id="IPR006656">
    <property type="entry name" value="Mopterin_OxRdtase"/>
</dbReference>
<dbReference type="STRING" id="214095.RU97_GL002452"/>
<dbReference type="GO" id="GO:0043546">
    <property type="term" value="F:molybdopterin cofactor binding"/>
    <property type="evidence" value="ECO:0007669"/>
    <property type="project" value="InterPro"/>
</dbReference>
<dbReference type="Gene3D" id="3.40.50.740">
    <property type="match status" value="1"/>
</dbReference>